<keyword evidence="3" id="KW-1185">Reference proteome</keyword>
<dbReference type="GeneID" id="8580871"/>
<dbReference type="STRING" id="6238.A8Y1I5"/>
<accession>A8Y1I5</accession>
<reference evidence="2 3" key="1">
    <citation type="journal article" date="2003" name="PLoS Biol.">
        <title>The genome sequence of Caenorhabditis briggsae: a platform for comparative genomics.</title>
        <authorList>
            <person name="Stein L.D."/>
            <person name="Bao Z."/>
            <person name="Blasiar D."/>
            <person name="Blumenthal T."/>
            <person name="Brent M.R."/>
            <person name="Chen N."/>
            <person name="Chinwalla A."/>
            <person name="Clarke L."/>
            <person name="Clee C."/>
            <person name="Coghlan A."/>
            <person name="Coulson A."/>
            <person name="D'Eustachio P."/>
            <person name="Fitch D.H."/>
            <person name="Fulton L.A."/>
            <person name="Fulton R.E."/>
            <person name="Griffiths-Jones S."/>
            <person name="Harris T.W."/>
            <person name="Hillier L.W."/>
            <person name="Kamath R."/>
            <person name="Kuwabara P.E."/>
            <person name="Mardis E.R."/>
            <person name="Marra M.A."/>
            <person name="Miner T.L."/>
            <person name="Minx P."/>
            <person name="Mullikin J.C."/>
            <person name="Plumb R.W."/>
            <person name="Rogers J."/>
            <person name="Schein J.E."/>
            <person name="Sohrmann M."/>
            <person name="Spieth J."/>
            <person name="Stajich J.E."/>
            <person name="Wei C."/>
            <person name="Willey D."/>
            <person name="Wilson R.K."/>
            <person name="Durbin R."/>
            <person name="Waterston R.H."/>
        </authorList>
    </citation>
    <scope>NUCLEOTIDE SEQUENCE [LARGE SCALE GENOMIC DNA]</scope>
    <source>
        <strain evidence="2 3">AF16</strain>
    </source>
</reference>
<sequence length="137" mass="14855">MKPEDLKKSRVIPSGPSTSATSGGIKAKLDFRTPTGIPPKPALNSTANHPSVQSSQLVRPHLDDKWKEFGDSIVLNLETFEKSVDDAILAGNFNKVARMFVAALKSFLEGDKLKIELRLMGTIGLTVKTHGDKLNVS</sequence>
<proteinExistence type="predicted"/>
<dbReference type="WormBase" id="CBG22095">
    <property type="protein sequence ID" value="CBP42678"/>
    <property type="gene ID" value="WBGene00040724"/>
</dbReference>
<evidence type="ECO:0000313" key="2">
    <source>
        <dbReference type="EMBL" id="CAP38754.1"/>
    </source>
</evidence>
<dbReference type="CTD" id="8580871"/>
<dbReference type="EMBL" id="HE601428">
    <property type="protein sequence ID" value="CAP38754.1"/>
    <property type="molecule type" value="Genomic_DNA"/>
</dbReference>
<dbReference type="InParanoid" id="A8Y1I5"/>
<evidence type="ECO:0000313" key="4">
    <source>
        <dbReference type="WormBase" id="CBG22095"/>
    </source>
</evidence>
<reference evidence="2 3" key="2">
    <citation type="journal article" date="2011" name="PLoS Genet.">
        <title>Caenorhabditis briggsae recombinant inbred line genotypes reveal inter-strain incompatibility and the evolution of recombination.</title>
        <authorList>
            <person name="Ross J.A."/>
            <person name="Koboldt D.C."/>
            <person name="Staisch J.E."/>
            <person name="Chamberlin H.M."/>
            <person name="Gupta B.P."/>
            <person name="Miller R.D."/>
            <person name="Baird S.E."/>
            <person name="Haag E.S."/>
        </authorList>
    </citation>
    <scope>NUCLEOTIDE SEQUENCE [LARGE SCALE GENOMIC DNA]</scope>
    <source>
        <strain evidence="2 3">AF16</strain>
    </source>
</reference>
<dbReference type="Proteomes" id="UP000008549">
    <property type="component" value="Unassembled WGS sequence"/>
</dbReference>
<evidence type="ECO:0000256" key="1">
    <source>
        <dbReference type="SAM" id="MobiDB-lite"/>
    </source>
</evidence>
<feature type="compositionally biased region" description="Low complexity" evidence="1">
    <location>
        <begin position="13"/>
        <end position="24"/>
    </location>
</feature>
<feature type="compositionally biased region" description="Polar residues" evidence="1">
    <location>
        <begin position="43"/>
        <end position="57"/>
    </location>
</feature>
<dbReference type="eggNOG" id="KOG4596">
    <property type="taxonomic scope" value="Eukaryota"/>
</dbReference>
<dbReference type="AlphaFoldDB" id="A8Y1I5"/>
<name>A8Y1I5_CAEBR</name>
<protein>
    <submittedName>
        <fullName evidence="2">Protein CBG22095</fullName>
    </submittedName>
</protein>
<dbReference type="HOGENOM" id="CLU_1866919_0_0_1"/>
<dbReference type="RefSeq" id="XP_002638876.1">
    <property type="nucleotide sequence ID" value="XM_002638830.1"/>
</dbReference>
<gene>
    <name evidence="2 4" type="ORF">CBG22095</name>
    <name evidence="2" type="ORF">CBG_22095</name>
</gene>
<evidence type="ECO:0000313" key="3">
    <source>
        <dbReference type="Proteomes" id="UP000008549"/>
    </source>
</evidence>
<feature type="region of interest" description="Disordered" evidence="1">
    <location>
        <begin position="1"/>
        <end position="57"/>
    </location>
</feature>
<organism evidence="2 3">
    <name type="scientific">Caenorhabditis briggsae</name>
    <dbReference type="NCBI Taxonomy" id="6238"/>
    <lineage>
        <taxon>Eukaryota</taxon>
        <taxon>Metazoa</taxon>
        <taxon>Ecdysozoa</taxon>
        <taxon>Nematoda</taxon>
        <taxon>Chromadorea</taxon>
        <taxon>Rhabditida</taxon>
        <taxon>Rhabditina</taxon>
        <taxon>Rhabditomorpha</taxon>
        <taxon>Rhabditoidea</taxon>
        <taxon>Rhabditidae</taxon>
        <taxon>Peloderinae</taxon>
        <taxon>Caenorhabditis</taxon>
    </lineage>
</organism>
<dbReference type="KEGG" id="cbr:CBG_22095"/>